<feature type="region of interest" description="Disordered" evidence="1">
    <location>
        <begin position="148"/>
        <end position="171"/>
    </location>
</feature>
<dbReference type="KEGG" id="tps:THAPSDRAFT_3674"/>
<proteinExistence type="predicted"/>
<dbReference type="AlphaFoldDB" id="B8BYG0"/>
<evidence type="ECO:0000313" key="2">
    <source>
        <dbReference type="EMBL" id="EED94369.1"/>
    </source>
</evidence>
<accession>B8BYG0</accession>
<dbReference type="RefSeq" id="XP_002288933.1">
    <property type="nucleotide sequence ID" value="XM_002288897.1"/>
</dbReference>
<sequence>MSQRLHYDEVQTIFGCIDNNERPPNHLKFKIIVSPLNESKLSPPSFEFQPGIYVLLFPTSCTESATVPSALDDVVLSQRDLSAMPPSPWSISGPQGSNFNTVTYRYVYPRGSQAYSSQMTGLLWTRQELAAPRCTHIRILHVFHSSKKAKAKREDSHNLRPKKKAKKSSKAVVNADDVNLYPGLLSGEMVATPVTLSGYETTIDLDMIRPESLFDLDDDPFSFTGNDPKSVQPAPYHPFYPPPPPDHAQTYSYGYGYPCPPSHNYEWSMMHPYPTSTNIDTYAQHHPVVSRNNSLDTSEFSKRLDDLHLSLQSEILSSECKTSQAHMLNCLQNWAKKVAKEPLQRPQEQMMEAKLESPDCGIAL</sequence>
<feature type="compositionally biased region" description="Basic residues" evidence="1">
    <location>
        <begin position="159"/>
        <end position="169"/>
    </location>
</feature>
<name>B8BYG0_THAPS</name>
<dbReference type="GeneID" id="7451302"/>
<dbReference type="HOGENOM" id="CLU_761844_0_0_1"/>
<dbReference type="PaxDb" id="35128-Thaps3674"/>
<reference evidence="2 3" key="2">
    <citation type="journal article" date="2008" name="Nature">
        <title>The Phaeodactylum genome reveals the evolutionary history of diatom genomes.</title>
        <authorList>
            <person name="Bowler C."/>
            <person name="Allen A.E."/>
            <person name="Badger J.H."/>
            <person name="Grimwood J."/>
            <person name="Jabbari K."/>
            <person name="Kuo A."/>
            <person name="Maheswari U."/>
            <person name="Martens C."/>
            <person name="Maumus F."/>
            <person name="Otillar R.P."/>
            <person name="Rayko E."/>
            <person name="Salamov A."/>
            <person name="Vandepoele K."/>
            <person name="Beszteri B."/>
            <person name="Gruber A."/>
            <person name="Heijde M."/>
            <person name="Katinka M."/>
            <person name="Mock T."/>
            <person name="Valentin K."/>
            <person name="Verret F."/>
            <person name="Berges J.A."/>
            <person name="Brownlee C."/>
            <person name="Cadoret J.P."/>
            <person name="Chiovitti A."/>
            <person name="Choi C.J."/>
            <person name="Coesel S."/>
            <person name="De Martino A."/>
            <person name="Detter J.C."/>
            <person name="Durkin C."/>
            <person name="Falciatore A."/>
            <person name="Fournet J."/>
            <person name="Haruta M."/>
            <person name="Huysman M.J."/>
            <person name="Jenkins B.D."/>
            <person name="Jiroutova K."/>
            <person name="Jorgensen R.E."/>
            <person name="Joubert Y."/>
            <person name="Kaplan A."/>
            <person name="Kroger N."/>
            <person name="Kroth P.G."/>
            <person name="La Roche J."/>
            <person name="Lindquist E."/>
            <person name="Lommer M."/>
            <person name="Martin-Jezequel V."/>
            <person name="Lopez P.J."/>
            <person name="Lucas S."/>
            <person name="Mangogna M."/>
            <person name="McGinnis K."/>
            <person name="Medlin L.K."/>
            <person name="Montsant A."/>
            <person name="Oudot-Le Secq M.P."/>
            <person name="Napoli C."/>
            <person name="Obornik M."/>
            <person name="Parker M.S."/>
            <person name="Petit J.L."/>
            <person name="Porcel B.M."/>
            <person name="Poulsen N."/>
            <person name="Robison M."/>
            <person name="Rychlewski L."/>
            <person name="Rynearson T.A."/>
            <person name="Schmutz J."/>
            <person name="Shapiro H."/>
            <person name="Siaut M."/>
            <person name="Stanley M."/>
            <person name="Sussman M.R."/>
            <person name="Taylor A.R."/>
            <person name="Vardi A."/>
            <person name="von Dassow P."/>
            <person name="Vyverman W."/>
            <person name="Willis A."/>
            <person name="Wyrwicz L.S."/>
            <person name="Rokhsar D.S."/>
            <person name="Weissenbach J."/>
            <person name="Armbrust E.V."/>
            <person name="Green B.R."/>
            <person name="Van de Peer Y."/>
            <person name="Grigoriev I.V."/>
        </authorList>
    </citation>
    <scope>NUCLEOTIDE SEQUENCE [LARGE SCALE GENOMIC DNA]</scope>
    <source>
        <strain evidence="2 3">CCMP1335</strain>
    </source>
</reference>
<evidence type="ECO:0000256" key="1">
    <source>
        <dbReference type="SAM" id="MobiDB-lite"/>
    </source>
</evidence>
<organism evidence="2 3">
    <name type="scientific">Thalassiosira pseudonana</name>
    <name type="common">Marine diatom</name>
    <name type="synonym">Cyclotella nana</name>
    <dbReference type="NCBI Taxonomy" id="35128"/>
    <lineage>
        <taxon>Eukaryota</taxon>
        <taxon>Sar</taxon>
        <taxon>Stramenopiles</taxon>
        <taxon>Ochrophyta</taxon>
        <taxon>Bacillariophyta</taxon>
        <taxon>Coscinodiscophyceae</taxon>
        <taxon>Thalassiosirophycidae</taxon>
        <taxon>Thalassiosirales</taxon>
        <taxon>Thalassiosiraceae</taxon>
        <taxon>Thalassiosira</taxon>
    </lineage>
</organism>
<protein>
    <submittedName>
        <fullName evidence="2">Uncharacterized protein</fullName>
    </submittedName>
</protein>
<dbReference type="eggNOG" id="ENOG502SW82">
    <property type="taxonomic scope" value="Eukaryota"/>
</dbReference>
<gene>
    <name evidence="2" type="ORF">THAPSDRAFT_3674</name>
</gene>
<reference evidence="2 3" key="1">
    <citation type="journal article" date="2004" name="Science">
        <title>The genome of the diatom Thalassiosira pseudonana: ecology, evolution, and metabolism.</title>
        <authorList>
            <person name="Armbrust E.V."/>
            <person name="Berges J.A."/>
            <person name="Bowler C."/>
            <person name="Green B.R."/>
            <person name="Martinez D."/>
            <person name="Putnam N.H."/>
            <person name="Zhou S."/>
            <person name="Allen A.E."/>
            <person name="Apt K.E."/>
            <person name="Bechner M."/>
            <person name="Brzezinski M.A."/>
            <person name="Chaal B.K."/>
            <person name="Chiovitti A."/>
            <person name="Davis A.K."/>
            <person name="Demarest M.S."/>
            <person name="Detter J.C."/>
            <person name="Glavina T."/>
            <person name="Goodstein D."/>
            <person name="Hadi M.Z."/>
            <person name="Hellsten U."/>
            <person name="Hildebrand M."/>
            <person name="Jenkins B.D."/>
            <person name="Jurka J."/>
            <person name="Kapitonov V.V."/>
            <person name="Kroger N."/>
            <person name="Lau W.W."/>
            <person name="Lane T.W."/>
            <person name="Larimer F.W."/>
            <person name="Lippmeier J.C."/>
            <person name="Lucas S."/>
            <person name="Medina M."/>
            <person name="Montsant A."/>
            <person name="Obornik M."/>
            <person name="Parker M.S."/>
            <person name="Palenik B."/>
            <person name="Pazour G.J."/>
            <person name="Richardson P.M."/>
            <person name="Rynearson T.A."/>
            <person name="Saito M.A."/>
            <person name="Schwartz D.C."/>
            <person name="Thamatrakoln K."/>
            <person name="Valentin K."/>
            <person name="Vardi A."/>
            <person name="Wilkerson F.P."/>
            <person name="Rokhsar D.S."/>
        </authorList>
    </citation>
    <scope>NUCLEOTIDE SEQUENCE [LARGE SCALE GENOMIC DNA]</scope>
    <source>
        <strain evidence="2 3">CCMP1335</strain>
    </source>
</reference>
<dbReference type="InParanoid" id="B8BYG0"/>
<keyword evidence="3" id="KW-1185">Reference proteome</keyword>
<dbReference type="EMBL" id="CM000640">
    <property type="protein sequence ID" value="EED94369.1"/>
    <property type="molecule type" value="Genomic_DNA"/>
</dbReference>
<dbReference type="Proteomes" id="UP000001449">
    <property type="component" value="Chromosome 3"/>
</dbReference>
<evidence type="ECO:0000313" key="3">
    <source>
        <dbReference type="Proteomes" id="UP000001449"/>
    </source>
</evidence>